<accession>A0ABP9MWP6</accession>
<keyword evidence="3 6" id="KW-0808">Transferase</keyword>
<dbReference type="PIRSF" id="PIRSF000423">
    <property type="entry name" value="ArgA"/>
    <property type="match status" value="1"/>
</dbReference>
<organism evidence="8 9">
    <name type="scientific">Wohlfahrtiimonas larvae</name>
    <dbReference type="NCBI Taxonomy" id="1157986"/>
    <lineage>
        <taxon>Bacteria</taxon>
        <taxon>Pseudomonadati</taxon>
        <taxon>Pseudomonadota</taxon>
        <taxon>Gammaproteobacteria</taxon>
        <taxon>Cardiobacteriales</taxon>
        <taxon>Ignatzschineriaceae</taxon>
        <taxon>Wohlfahrtiimonas</taxon>
    </lineage>
</organism>
<dbReference type="InterPro" id="IPR016181">
    <property type="entry name" value="Acyl_CoA_acyltransferase"/>
</dbReference>
<comment type="catalytic activity">
    <reaction evidence="5 6">
        <text>L-glutamate + acetyl-CoA = N-acetyl-L-glutamate + CoA + H(+)</text>
        <dbReference type="Rhea" id="RHEA:24292"/>
        <dbReference type="ChEBI" id="CHEBI:15378"/>
        <dbReference type="ChEBI" id="CHEBI:29985"/>
        <dbReference type="ChEBI" id="CHEBI:44337"/>
        <dbReference type="ChEBI" id="CHEBI:57287"/>
        <dbReference type="ChEBI" id="CHEBI:57288"/>
        <dbReference type="EC" id="2.3.1.1"/>
    </reaction>
</comment>
<dbReference type="RefSeq" id="WP_245831289.1">
    <property type="nucleotide sequence ID" value="NZ_BAABKE010000006.1"/>
</dbReference>
<dbReference type="CDD" id="cd04301">
    <property type="entry name" value="NAT_SF"/>
    <property type="match status" value="1"/>
</dbReference>
<name>A0ABP9MWP6_9GAMM</name>
<keyword evidence="6" id="KW-0055">Arginine biosynthesis</keyword>
<keyword evidence="9" id="KW-1185">Reference proteome</keyword>
<dbReference type="EMBL" id="BAABKE010000006">
    <property type="protein sequence ID" value="GAA5101985.1"/>
    <property type="molecule type" value="Genomic_DNA"/>
</dbReference>
<dbReference type="SUPFAM" id="SSF53633">
    <property type="entry name" value="Carbamate kinase-like"/>
    <property type="match status" value="1"/>
</dbReference>
<dbReference type="NCBIfam" id="TIGR01890">
    <property type="entry name" value="N-Ac-Glu-synth"/>
    <property type="match status" value="1"/>
</dbReference>
<dbReference type="InterPro" id="IPR001048">
    <property type="entry name" value="Asp/Glu/Uridylate_kinase"/>
</dbReference>
<sequence>MLNQTILKVLHDAGQYFHTYSGSTFVVLLDQVSKAQTSSIAKDIALLCALNIKIILIAPSHPIGQPFVIRSDEELEQLLVKTQVTQRKAEVLLNQAFYQYQINSAIVSSSAVTTKPYGIHNGIDYGYFGKARNIKKELLNHILESASCLIIPTFGFAPTGETFIMDGLEMAEKIASSLQCQKLMILTEHDKLPREMNATQAKVLSQDDNLPIHIRSLIKNSIPAIEHGVERIHLLNKATEGELIIELLTRDGIGSMITNEPYDEIKPAELTDIQALKALMQPLEDDGTLKKRSIQELEKDIHNFYLMFRDNSLIGAVAYYPYPEEKTAELASLIVHPDYRKGKKANQLMQFVEHKAHENGFDSIFLLTTQTAHWFMGNGFKEAKISDLPKDKLAVYDYTRNSKVFFKHIV</sequence>
<evidence type="ECO:0000256" key="6">
    <source>
        <dbReference type="HAMAP-Rule" id="MF_01105"/>
    </source>
</evidence>
<dbReference type="Proteomes" id="UP001500631">
    <property type="component" value="Unassembled WGS sequence"/>
</dbReference>
<evidence type="ECO:0000256" key="3">
    <source>
        <dbReference type="ARBA" id="ARBA00022679"/>
    </source>
</evidence>
<evidence type="ECO:0000256" key="2">
    <source>
        <dbReference type="ARBA" id="ARBA00009145"/>
    </source>
</evidence>
<evidence type="ECO:0000256" key="1">
    <source>
        <dbReference type="ARBA" id="ARBA00004925"/>
    </source>
</evidence>
<evidence type="ECO:0000313" key="8">
    <source>
        <dbReference type="EMBL" id="GAA5101985.1"/>
    </source>
</evidence>
<evidence type="ECO:0000259" key="7">
    <source>
        <dbReference type="PROSITE" id="PS51186"/>
    </source>
</evidence>
<dbReference type="Gene3D" id="3.40.630.30">
    <property type="match status" value="1"/>
</dbReference>
<feature type="domain" description="N-acetyltransferase" evidence="7">
    <location>
        <begin position="263"/>
        <end position="402"/>
    </location>
</feature>
<dbReference type="Gene3D" id="3.40.1160.10">
    <property type="entry name" value="Acetylglutamate kinase-like"/>
    <property type="match status" value="1"/>
</dbReference>
<evidence type="ECO:0000313" key="9">
    <source>
        <dbReference type="Proteomes" id="UP001500631"/>
    </source>
</evidence>
<comment type="caution">
    <text evidence="8">The sequence shown here is derived from an EMBL/GenBank/DDBJ whole genome shotgun (WGS) entry which is preliminary data.</text>
</comment>
<comment type="miscellaneous">
    <text evidence="6">In bacteria which possess the bifunctional enzyme ornithine acetyltransferase/N-acetylglutamate synthase (ArgJ), ArgA fulfills an anaplerotic role.</text>
</comment>
<keyword evidence="6" id="KW-0963">Cytoplasm</keyword>
<dbReference type="PANTHER" id="PTHR30602">
    <property type="entry name" value="AMINO-ACID ACETYLTRANSFERASE"/>
    <property type="match status" value="1"/>
</dbReference>
<dbReference type="SUPFAM" id="SSF55729">
    <property type="entry name" value="Acyl-CoA N-acyltransferases (Nat)"/>
    <property type="match status" value="1"/>
</dbReference>
<comment type="pathway">
    <text evidence="1 6">Amino-acid biosynthesis; L-arginine biosynthesis; N(2)-acetyl-L-ornithine from L-glutamate: step 1/4.</text>
</comment>
<comment type="subcellular location">
    <subcellularLocation>
        <location evidence="6">Cytoplasm</location>
    </subcellularLocation>
</comment>
<evidence type="ECO:0000256" key="4">
    <source>
        <dbReference type="ARBA" id="ARBA00023315"/>
    </source>
</evidence>
<gene>
    <name evidence="6 8" type="primary">argA</name>
    <name evidence="8" type="ORF">GCM10023338_18700</name>
</gene>
<dbReference type="PROSITE" id="PS51186">
    <property type="entry name" value="GNAT"/>
    <property type="match status" value="1"/>
</dbReference>
<reference evidence="9" key="1">
    <citation type="journal article" date="2019" name="Int. J. Syst. Evol. Microbiol.">
        <title>The Global Catalogue of Microorganisms (GCM) 10K type strain sequencing project: providing services to taxonomists for standard genome sequencing and annotation.</title>
        <authorList>
            <consortium name="The Broad Institute Genomics Platform"/>
            <consortium name="The Broad Institute Genome Sequencing Center for Infectious Disease"/>
            <person name="Wu L."/>
            <person name="Ma J."/>
        </authorList>
    </citation>
    <scope>NUCLEOTIDE SEQUENCE [LARGE SCALE GENOMIC DNA]</scope>
    <source>
        <strain evidence="9">JCM 18424</strain>
    </source>
</reference>
<comment type="similarity">
    <text evidence="2 6">Belongs to the acetyltransferase family. ArgA subfamily.</text>
</comment>
<protein>
    <recommendedName>
        <fullName evidence="6">Amino-acid acetyltransferase</fullName>
        <ecNumber evidence="6">2.3.1.1</ecNumber>
    </recommendedName>
    <alternativeName>
        <fullName evidence="6">N-acetylglutamate synthase</fullName>
        <shortName evidence="6">AGS</shortName>
        <shortName evidence="6">NAGS</shortName>
    </alternativeName>
</protein>
<dbReference type="HAMAP" id="MF_01105">
    <property type="entry name" value="N_acetyl_glu_synth"/>
    <property type="match status" value="1"/>
</dbReference>
<dbReference type="EC" id="2.3.1.1" evidence="6"/>
<proteinExistence type="inferred from homology"/>
<keyword evidence="6" id="KW-0028">Amino-acid biosynthesis</keyword>
<dbReference type="Pfam" id="PF00696">
    <property type="entry name" value="AA_kinase"/>
    <property type="match status" value="1"/>
</dbReference>
<dbReference type="InterPro" id="IPR010167">
    <property type="entry name" value="NH2A_AcTrfase"/>
</dbReference>
<evidence type="ECO:0000256" key="5">
    <source>
        <dbReference type="ARBA" id="ARBA00048372"/>
    </source>
</evidence>
<dbReference type="Pfam" id="PF00583">
    <property type="entry name" value="Acetyltransf_1"/>
    <property type="match status" value="1"/>
</dbReference>
<keyword evidence="4 6" id="KW-0012">Acyltransferase</keyword>
<dbReference type="PANTHER" id="PTHR30602:SF12">
    <property type="entry name" value="AMINO-ACID ACETYLTRANSFERASE NAGS1, CHLOROPLASTIC-RELATED"/>
    <property type="match status" value="1"/>
</dbReference>
<dbReference type="InterPro" id="IPR036393">
    <property type="entry name" value="AceGlu_kinase-like_sf"/>
</dbReference>
<dbReference type="InterPro" id="IPR000182">
    <property type="entry name" value="GNAT_dom"/>
</dbReference>